<evidence type="ECO:0000256" key="3">
    <source>
        <dbReference type="ARBA" id="ARBA00023315"/>
    </source>
</evidence>
<dbReference type="CDD" id="cd03354">
    <property type="entry name" value="LbH_SAT"/>
    <property type="match status" value="1"/>
</dbReference>
<dbReference type="InterPro" id="IPR042122">
    <property type="entry name" value="Ser_AcTrfase_N_sf"/>
</dbReference>
<keyword evidence="1" id="KW-0028">Amino-acid biosynthesis</keyword>
<evidence type="ECO:0000256" key="2">
    <source>
        <dbReference type="ARBA" id="ARBA00022679"/>
    </source>
</evidence>
<dbReference type="SUPFAM" id="SSF51161">
    <property type="entry name" value="Trimeric LpxA-like enzymes"/>
    <property type="match status" value="1"/>
</dbReference>
<evidence type="ECO:0000256" key="1">
    <source>
        <dbReference type="ARBA" id="ARBA00022605"/>
    </source>
</evidence>
<sequence>MAEIPDVSKRQGNDRVQAETRRELANIASRIITSYEELGGCNHPDCANLPSREHVVKTLQKLITLCFPGYSGNQQIMRRDIAFFVDGTVDSIYIQLREEIFRSLRHNDYDADTARVFSDRVSLELLEEMPRLRAVLMGDVHAAYGGDPAAMDHDEIILSYPCVAAIATYRIAHELYKRQTPLIPRIMSEWAHSRTGIDIHPGASIGENFFIDHGTGVVIGETTEIGQNVKLYQGVTLGALSFRREPDGRLVKSGKRHPTIEDDVVIYSGATILGGETVIGQGSVIGANVWLTASISPNTKVTVGNPTQEVVQHSARTA</sequence>
<organism evidence="4">
    <name type="scientific">marine metagenome</name>
    <dbReference type="NCBI Taxonomy" id="408172"/>
    <lineage>
        <taxon>unclassified sequences</taxon>
        <taxon>metagenomes</taxon>
        <taxon>ecological metagenomes</taxon>
    </lineage>
</organism>
<dbReference type="EMBL" id="UINC01095572">
    <property type="protein sequence ID" value="SVC51760.1"/>
    <property type="molecule type" value="Genomic_DNA"/>
</dbReference>
<dbReference type="PANTHER" id="PTHR42811">
    <property type="entry name" value="SERINE ACETYLTRANSFERASE"/>
    <property type="match status" value="1"/>
</dbReference>
<proteinExistence type="predicted"/>
<keyword evidence="2" id="KW-0808">Transferase</keyword>
<keyword evidence="3" id="KW-0012">Acyltransferase</keyword>
<accession>A0A382MT77</accession>
<dbReference type="Gene3D" id="2.160.10.10">
    <property type="entry name" value="Hexapeptide repeat proteins"/>
    <property type="match status" value="1"/>
</dbReference>
<reference evidence="4" key="1">
    <citation type="submission" date="2018-05" db="EMBL/GenBank/DDBJ databases">
        <authorList>
            <person name="Lanie J.A."/>
            <person name="Ng W.-L."/>
            <person name="Kazmierczak K.M."/>
            <person name="Andrzejewski T.M."/>
            <person name="Davidsen T.M."/>
            <person name="Wayne K.J."/>
            <person name="Tettelin H."/>
            <person name="Glass J.I."/>
            <person name="Rusch D."/>
            <person name="Podicherti R."/>
            <person name="Tsui H.-C.T."/>
            <person name="Winkler M.E."/>
        </authorList>
    </citation>
    <scope>NUCLEOTIDE SEQUENCE</scope>
</reference>
<protein>
    <submittedName>
        <fullName evidence="4">Uncharacterized protein</fullName>
    </submittedName>
</protein>
<dbReference type="NCBIfam" id="NF041874">
    <property type="entry name" value="EPS_EpsC"/>
    <property type="match status" value="1"/>
</dbReference>
<dbReference type="GO" id="GO:0008652">
    <property type="term" value="P:amino acid biosynthetic process"/>
    <property type="evidence" value="ECO:0007669"/>
    <property type="project" value="UniProtKB-KW"/>
</dbReference>
<dbReference type="AlphaFoldDB" id="A0A382MT77"/>
<dbReference type="InterPro" id="IPR045304">
    <property type="entry name" value="LbH_SAT"/>
</dbReference>
<name>A0A382MT77_9ZZZZ</name>
<dbReference type="GO" id="GO:0016746">
    <property type="term" value="F:acyltransferase activity"/>
    <property type="evidence" value="ECO:0007669"/>
    <property type="project" value="UniProtKB-KW"/>
</dbReference>
<dbReference type="InterPro" id="IPR011004">
    <property type="entry name" value="Trimer_LpxA-like_sf"/>
</dbReference>
<dbReference type="InterPro" id="IPR053376">
    <property type="entry name" value="Serine_acetyltransferase"/>
</dbReference>
<evidence type="ECO:0000313" key="4">
    <source>
        <dbReference type="EMBL" id="SVC51760.1"/>
    </source>
</evidence>
<gene>
    <name evidence="4" type="ORF">METZ01_LOCUS304614</name>
</gene>
<dbReference type="Gene3D" id="1.10.3130.10">
    <property type="entry name" value="serine acetyltransferase, domain 1"/>
    <property type="match status" value="1"/>
</dbReference>